<gene>
    <name evidence="2" type="ORF">U0R10_00105</name>
</gene>
<dbReference type="RefSeq" id="WP_377981642.1">
    <property type="nucleotide sequence ID" value="NZ_JBBKXZ010000001.1"/>
</dbReference>
<evidence type="ECO:0000313" key="3">
    <source>
        <dbReference type="Proteomes" id="UP001598138"/>
    </source>
</evidence>
<evidence type="ECO:0000256" key="1">
    <source>
        <dbReference type="SAM" id="SignalP"/>
    </source>
</evidence>
<organism evidence="2 3">
    <name type="scientific">Aquirufa avitistagni</name>
    <dbReference type="NCBI Taxonomy" id="3104728"/>
    <lineage>
        <taxon>Bacteria</taxon>
        <taxon>Pseudomonadati</taxon>
        <taxon>Bacteroidota</taxon>
        <taxon>Cytophagia</taxon>
        <taxon>Cytophagales</taxon>
        <taxon>Flectobacillaceae</taxon>
        <taxon>Aquirufa</taxon>
    </lineage>
</organism>
<comment type="caution">
    <text evidence="2">The sequence shown here is derived from an EMBL/GenBank/DDBJ whole genome shotgun (WGS) entry which is preliminary data.</text>
</comment>
<feature type="chain" id="PRO_5045340663" evidence="1">
    <location>
        <begin position="24"/>
        <end position="467"/>
    </location>
</feature>
<keyword evidence="3" id="KW-1185">Reference proteome</keyword>
<feature type="signal peptide" evidence="1">
    <location>
        <begin position="1"/>
        <end position="23"/>
    </location>
</feature>
<proteinExistence type="predicted"/>
<reference evidence="2 3" key="1">
    <citation type="submission" date="2024-03" db="EMBL/GenBank/DDBJ databases">
        <title>Aquirufa genome sequencing.</title>
        <authorList>
            <person name="Pitt A."/>
            <person name="Hahn M.W."/>
        </authorList>
    </citation>
    <scope>NUCLEOTIDE SEQUENCE [LARGE SCALE GENOMIC DNA]</scope>
    <source>
        <strain evidence="2 3">OSTEICH-129V</strain>
    </source>
</reference>
<evidence type="ECO:0000313" key="2">
    <source>
        <dbReference type="EMBL" id="MFD3393010.1"/>
    </source>
</evidence>
<name>A0ABW6DDL6_9BACT</name>
<sequence>MKIGNVLYLATLGILISISTVFAQGQRKADKDTENWRYEIEAVGVGTQGTYQIKVWSYSKVAETAIEQSKKNAIHGVIFKGFAPIDRVPGQKALVLDSNVELEKGDYFESFFENGGRYMKFVSLVDNGEIGPGDRIKIGKEFKIGVVVSVNIEDLRKELEKDNIIKSLSNAITGKKPSIMVVPKDQWCLEHNFTSNFDNQGKMVVVPDYKRALQTSSELGLVITKINELMTSRGFPLVNLETMLKKLENDAASEAMTTLKDGGELSESPTDKLKKTAKADIIIDLGWTVNNPQGPRRSITFTLAGNDSFSGKQIAGASGTGQQTFTSEISVLLEEAILSYLDRFNVQLLDHFTSVETKGREMSLKVRKSSNFDKDLESEFDGKELLEIIEDWVRENSVQGNFSLDDQSENMMNFSQVMVPVVDAKNRKLDAYAWGQGLRKMLKDKYALECKLVTKGLGEALITLGSK</sequence>
<protein>
    <submittedName>
        <fullName evidence="2">DUF6175 family protein</fullName>
    </submittedName>
</protein>
<dbReference type="EMBL" id="JBBKXZ010000001">
    <property type="protein sequence ID" value="MFD3393010.1"/>
    <property type="molecule type" value="Genomic_DNA"/>
</dbReference>
<dbReference type="Pfam" id="PF19672">
    <property type="entry name" value="DUF6175"/>
    <property type="match status" value="1"/>
</dbReference>
<dbReference type="InterPro" id="IPR046173">
    <property type="entry name" value="DUF6175"/>
</dbReference>
<accession>A0ABW6DDL6</accession>
<dbReference type="Proteomes" id="UP001598138">
    <property type="component" value="Unassembled WGS sequence"/>
</dbReference>
<keyword evidence="1" id="KW-0732">Signal</keyword>